<accession>A0A7W5C492</accession>
<gene>
    <name evidence="2" type="ORF">FHS16_000406</name>
</gene>
<evidence type="ECO:0000313" key="2">
    <source>
        <dbReference type="EMBL" id="MBB3150374.1"/>
    </source>
</evidence>
<dbReference type="RefSeq" id="WP_183558123.1">
    <property type="nucleotide sequence ID" value="NZ_CBCSLB010000001.1"/>
</dbReference>
<organism evidence="2 3">
    <name type="scientific">Paenibacillus endophyticus</name>
    <dbReference type="NCBI Taxonomy" id="1294268"/>
    <lineage>
        <taxon>Bacteria</taxon>
        <taxon>Bacillati</taxon>
        <taxon>Bacillota</taxon>
        <taxon>Bacilli</taxon>
        <taxon>Bacillales</taxon>
        <taxon>Paenibacillaceae</taxon>
        <taxon>Paenibacillus</taxon>
    </lineage>
</organism>
<feature type="region of interest" description="Disordered" evidence="1">
    <location>
        <begin position="1"/>
        <end position="23"/>
    </location>
</feature>
<dbReference type="AlphaFoldDB" id="A0A7W5C492"/>
<protein>
    <submittedName>
        <fullName evidence="2">Uncharacterized protein</fullName>
    </submittedName>
</protein>
<dbReference type="EMBL" id="JACHXW010000001">
    <property type="protein sequence ID" value="MBB3150374.1"/>
    <property type="molecule type" value="Genomic_DNA"/>
</dbReference>
<comment type="caution">
    <text evidence="2">The sequence shown here is derived from an EMBL/GenBank/DDBJ whole genome shotgun (WGS) entry which is preliminary data.</text>
</comment>
<sequence length="83" mass="9180">MTHGLEPHASGGKAIDQAELQEDSHMEIIVTDDGVGMEPERLEQLKITPSTFNSVTSSEIKPSRKERLAAILHTREEKADPIM</sequence>
<evidence type="ECO:0000313" key="3">
    <source>
        <dbReference type="Proteomes" id="UP000518605"/>
    </source>
</evidence>
<name>A0A7W5C492_9BACL</name>
<keyword evidence="3" id="KW-1185">Reference proteome</keyword>
<evidence type="ECO:0000256" key="1">
    <source>
        <dbReference type="SAM" id="MobiDB-lite"/>
    </source>
</evidence>
<reference evidence="2 3" key="1">
    <citation type="submission" date="2020-08" db="EMBL/GenBank/DDBJ databases">
        <title>Genomic Encyclopedia of Type Strains, Phase III (KMG-III): the genomes of soil and plant-associated and newly described type strains.</title>
        <authorList>
            <person name="Whitman W."/>
        </authorList>
    </citation>
    <scope>NUCLEOTIDE SEQUENCE [LARGE SCALE GENOMIC DNA]</scope>
    <source>
        <strain evidence="2 3">CECT 8234</strain>
    </source>
</reference>
<dbReference type="Proteomes" id="UP000518605">
    <property type="component" value="Unassembled WGS sequence"/>
</dbReference>
<proteinExistence type="predicted"/>